<evidence type="ECO:0000313" key="3">
    <source>
        <dbReference type="Proteomes" id="UP000077519"/>
    </source>
</evidence>
<feature type="transmembrane region" description="Helical" evidence="1">
    <location>
        <begin position="18"/>
        <end position="40"/>
    </location>
</feature>
<evidence type="ECO:0000256" key="1">
    <source>
        <dbReference type="SAM" id="Phobius"/>
    </source>
</evidence>
<dbReference type="InterPro" id="IPR045713">
    <property type="entry name" value="DUF6069"/>
</dbReference>
<name>A0A177Y6S1_9NOCA</name>
<dbReference type="RefSeq" id="WP_068431757.1">
    <property type="nucleotide sequence ID" value="NZ_LVHI01000040.1"/>
</dbReference>
<keyword evidence="1" id="KW-0472">Membrane</keyword>
<accession>A0A177Y6S1</accession>
<dbReference type="EMBL" id="LVHI01000040">
    <property type="protein sequence ID" value="OAK51185.1"/>
    <property type="molecule type" value="Genomic_DNA"/>
</dbReference>
<keyword evidence="1" id="KW-0812">Transmembrane</keyword>
<protein>
    <submittedName>
        <fullName evidence="2">Uncharacterized protein</fullName>
    </submittedName>
</protein>
<feature type="transmembrane region" description="Helical" evidence="1">
    <location>
        <begin position="85"/>
        <end position="105"/>
    </location>
</feature>
<gene>
    <name evidence="2" type="ORF">A3K89_13275</name>
</gene>
<proteinExistence type="predicted"/>
<organism evidence="2 3">
    <name type="scientific">Rhodococcoides kyotonense</name>
    <dbReference type="NCBI Taxonomy" id="398843"/>
    <lineage>
        <taxon>Bacteria</taxon>
        <taxon>Bacillati</taxon>
        <taxon>Actinomycetota</taxon>
        <taxon>Actinomycetes</taxon>
        <taxon>Mycobacteriales</taxon>
        <taxon>Nocardiaceae</taxon>
        <taxon>Rhodococcoides</taxon>
    </lineage>
</organism>
<feature type="transmembrane region" description="Helical" evidence="1">
    <location>
        <begin position="111"/>
        <end position="135"/>
    </location>
</feature>
<keyword evidence="1" id="KW-1133">Transmembrane helix</keyword>
<comment type="caution">
    <text evidence="2">The sequence shown here is derived from an EMBL/GenBank/DDBJ whole genome shotgun (WGS) entry which is preliminary data.</text>
</comment>
<feature type="transmembrane region" description="Helical" evidence="1">
    <location>
        <begin position="60"/>
        <end position="78"/>
    </location>
</feature>
<dbReference type="AlphaFoldDB" id="A0A177Y6S1"/>
<dbReference type="Proteomes" id="UP000077519">
    <property type="component" value="Unassembled WGS sequence"/>
</dbReference>
<dbReference type="Pfam" id="PF19545">
    <property type="entry name" value="DUF6069"/>
    <property type="match status" value="1"/>
</dbReference>
<keyword evidence="3" id="KW-1185">Reference proteome</keyword>
<reference evidence="2 3" key="1">
    <citation type="submission" date="2016-03" db="EMBL/GenBank/DDBJ databases">
        <title>Genome sequence of Rhodococcus kyotonensis KB10.</title>
        <authorList>
            <person name="Jeong H."/>
            <person name="Hong C.E."/>
            <person name="Jo S.H."/>
            <person name="Park J.M."/>
        </authorList>
    </citation>
    <scope>NUCLEOTIDE SEQUENCE [LARGE SCALE GENOMIC DNA]</scope>
    <source>
        <strain evidence="2 3">KB10</strain>
    </source>
</reference>
<evidence type="ECO:0000313" key="2">
    <source>
        <dbReference type="EMBL" id="OAK51185.1"/>
    </source>
</evidence>
<sequence>MAISASTTRSLSLSRWQAVLFSVLAALATNLVLWLIGLAAGGSFELTDAGETMAVAPGGVVMLTVVPMVVGMGLAALVSLRWVGVVRVAQVVGVIAPLATIAMTISADFDAASTVMLSLMHVVIAAVVFFGLEAMRRRLVDPRR</sequence>